<dbReference type="EMBL" id="JAUEII010000011">
    <property type="protein sequence ID" value="MDN0049043.1"/>
    <property type="molecule type" value="Genomic_DNA"/>
</dbReference>
<reference evidence="1" key="2">
    <citation type="submission" date="2024-05" db="EMBL/GenBank/DDBJ databases">
        <title>Identification and characterization of horizontal gene transfer across gut microbiota members of farm animals based on homology search.</title>
        <authorList>
            <person name="Schwarzerova J."/>
            <person name="Nykrynova M."/>
            <person name="Jureckova K."/>
            <person name="Cejkova D."/>
            <person name="Rychlik I."/>
        </authorList>
    </citation>
    <scope>NUCLEOTIDE SEQUENCE</scope>
    <source>
        <strain evidence="1">84_SSukc20</strain>
    </source>
</reference>
<dbReference type="RefSeq" id="WP_301639383.1">
    <property type="nucleotide sequence ID" value="NZ_JAUEII010000011.1"/>
</dbReference>
<evidence type="ECO:0000313" key="1">
    <source>
        <dbReference type="EMBL" id="MDN0049043.1"/>
    </source>
</evidence>
<keyword evidence="2" id="KW-1185">Reference proteome</keyword>
<dbReference type="Proteomes" id="UP001167871">
    <property type="component" value="Unassembled WGS sequence"/>
</dbReference>
<organism evidence="1 2">
    <name type="scientific">Bacteroides gallinaceum</name>
    <dbReference type="NCBI Taxonomy" id="1462571"/>
    <lineage>
        <taxon>Bacteria</taxon>
        <taxon>Pseudomonadati</taxon>
        <taxon>Bacteroidota</taxon>
        <taxon>Bacteroidia</taxon>
        <taxon>Bacteroidales</taxon>
        <taxon>Bacteroidaceae</taxon>
        <taxon>Bacteroides</taxon>
    </lineage>
</organism>
<gene>
    <name evidence="1" type="ORF">QVO10_06530</name>
</gene>
<name>A0ABT7X4N7_9BACE</name>
<accession>A0ABT7X4N7</accession>
<evidence type="ECO:0000313" key="2">
    <source>
        <dbReference type="Proteomes" id="UP001167871"/>
    </source>
</evidence>
<sequence length="243" mass="28411">MKFYLKGAIMVCGLVILANTIGALIQTKEKHNANILLNANFMTTKTEAVKIYKTYMPPHNWTKYVISNSFVLFVPNTVELREEFDSYTQAAKDTYWYGYEINLNDVVFQQKGLAVKNKEAFNTYARIMLRCTVGEKGNYVKANEHWALSTDDILYFQDLAKQSAGVFEIIDSPKVHWIKLDSTYCIEVQYVRKGVENYNTCVSSYYLFNDDKMANIILSYRQQDFQKWEEDFSNVIRTFKWIN</sequence>
<reference evidence="1" key="1">
    <citation type="submission" date="2023-06" db="EMBL/GenBank/DDBJ databases">
        <authorList>
            <person name="Zeman M."/>
            <person name="Kubasova T."/>
            <person name="Jahodarova E."/>
            <person name="Nykrynova M."/>
            <person name="Rychlik I."/>
        </authorList>
    </citation>
    <scope>NUCLEOTIDE SEQUENCE</scope>
    <source>
        <strain evidence="1">84_SSukc20</strain>
    </source>
</reference>
<proteinExistence type="predicted"/>
<protein>
    <submittedName>
        <fullName evidence="1">Uncharacterized protein</fullName>
    </submittedName>
</protein>
<comment type="caution">
    <text evidence="1">The sequence shown here is derived from an EMBL/GenBank/DDBJ whole genome shotgun (WGS) entry which is preliminary data.</text>
</comment>